<gene>
    <name evidence="3" type="ORF">RND81_05G045000</name>
</gene>
<reference evidence="3" key="1">
    <citation type="submission" date="2024-03" db="EMBL/GenBank/DDBJ databases">
        <title>WGS assembly of Saponaria officinalis var. Norfolk2.</title>
        <authorList>
            <person name="Jenkins J."/>
            <person name="Shu S."/>
            <person name="Grimwood J."/>
            <person name="Barry K."/>
            <person name="Goodstein D."/>
            <person name="Schmutz J."/>
            <person name="Leebens-Mack J."/>
            <person name="Osbourn A."/>
        </authorList>
    </citation>
    <scope>NUCLEOTIDE SEQUENCE [LARGE SCALE GENOMIC DNA]</scope>
    <source>
        <strain evidence="3">JIC</strain>
    </source>
</reference>
<feature type="region of interest" description="Disordered" evidence="2">
    <location>
        <begin position="343"/>
        <end position="368"/>
    </location>
</feature>
<name>A0AAW1KU89_SAPOF</name>
<comment type="caution">
    <text evidence="3">The sequence shown here is derived from an EMBL/GenBank/DDBJ whole genome shotgun (WGS) entry which is preliminary data.</text>
</comment>
<feature type="region of interest" description="Disordered" evidence="2">
    <location>
        <begin position="1"/>
        <end position="23"/>
    </location>
</feature>
<protein>
    <submittedName>
        <fullName evidence="3">Uncharacterized protein</fullName>
    </submittedName>
</protein>
<dbReference type="Proteomes" id="UP001443914">
    <property type="component" value="Unassembled WGS sequence"/>
</dbReference>
<dbReference type="EMBL" id="JBDFQZ010000005">
    <property type="protein sequence ID" value="KAK9724062.1"/>
    <property type="molecule type" value="Genomic_DNA"/>
</dbReference>
<evidence type="ECO:0000256" key="1">
    <source>
        <dbReference type="SAM" id="Coils"/>
    </source>
</evidence>
<evidence type="ECO:0000313" key="3">
    <source>
        <dbReference type="EMBL" id="KAK9724062.1"/>
    </source>
</evidence>
<feature type="coiled-coil region" evidence="1">
    <location>
        <begin position="76"/>
        <end position="128"/>
    </location>
</feature>
<accession>A0AAW1KU89</accession>
<sequence length="745" mass="84975">MSFTSGDKRAISEDKQPPWDVERRRLKREMEIKDDAIEDLTRDLRLSKDAEAKALKRFERALEYTREVEEKLDHLRSCFDDEREELMSKLKELKETLMKKDEELMNLKAEKDERIEELIRVNEDLRSSRDEIVYDLSSQIQMLLEMLNHKDWEASLCEFNDSAFVSRANYVKCSLVASKEAAKTTVVSEEELSGVNGVACNQKSQSPEYIQMSGSDDDEVSCHANASLCYRSDYKFSTSHKQKVPVIRECEDKLNRKMKTPGLEANDCENVTTSKKTDVLEYTSKCQQKLEKNVLECLADVAVDSEKDAEFCAEGVCAQHRNGLHSPGRRGYEKRCIGRAAARAEHLVDSDRNSDKKSGNELKHQDPGRLNTCRKLALNINMAKSHEKAVEQFMEKSSSVILERVRKILDDRPTDKVSHKRVKTMKTQPTLPTKERQQSLKVNTPHLVKEPTMCYKFITKCRPRRLVELINHLNPKQMEAVRQIGFGGLLHVKVTSMPQGILPWLISAFCDRSHMFTVSATKEFLLSKDDVHDFFGLPRGPNKVDLVATGNSKLSSQEDLKDVWRSKFGIVGTKDGISLSKAYAKLLNSKDGGVEFKRLFVLYTMSSFLAPTSNHVLDFKLLRAVQDVRQIRQLDWCSYVFDNLVTAISSCRTGRSLMCGCTLFLMLAYFHRFDFHGEVQPFSLPLIQHWTDEKLSDRVNRESHTGCLGNAPLTQVLYPICVNYPPTPAESKLNDAQPSGFGVRP</sequence>
<keyword evidence="4" id="KW-1185">Reference proteome</keyword>
<feature type="compositionally biased region" description="Basic and acidic residues" evidence="2">
    <location>
        <begin position="343"/>
        <end position="367"/>
    </location>
</feature>
<keyword evidence="1" id="KW-0175">Coiled coil</keyword>
<proteinExistence type="predicted"/>
<dbReference type="PANTHER" id="PTHR34835">
    <property type="entry name" value="OS07G0283600 PROTEIN-RELATED"/>
    <property type="match status" value="1"/>
</dbReference>
<dbReference type="AlphaFoldDB" id="A0AAW1KU89"/>
<organism evidence="3 4">
    <name type="scientific">Saponaria officinalis</name>
    <name type="common">Common soapwort</name>
    <name type="synonym">Lychnis saponaria</name>
    <dbReference type="NCBI Taxonomy" id="3572"/>
    <lineage>
        <taxon>Eukaryota</taxon>
        <taxon>Viridiplantae</taxon>
        <taxon>Streptophyta</taxon>
        <taxon>Embryophyta</taxon>
        <taxon>Tracheophyta</taxon>
        <taxon>Spermatophyta</taxon>
        <taxon>Magnoliopsida</taxon>
        <taxon>eudicotyledons</taxon>
        <taxon>Gunneridae</taxon>
        <taxon>Pentapetalae</taxon>
        <taxon>Caryophyllales</taxon>
        <taxon>Caryophyllaceae</taxon>
        <taxon>Caryophylleae</taxon>
        <taxon>Saponaria</taxon>
    </lineage>
</organism>
<evidence type="ECO:0000256" key="2">
    <source>
        <dbReference type="SAM" id="MobiDB-lite"/>
    </source>
</evidence>
<feature type="region of interest" description="Disordered" evidence="2">
    <location>
        <begin position="413"/>
        <end position="438"/>
    </location>
</feature>
<evidence type="ECO:0000313" key="4">
    <source>
        <dbReference type="Proteomes" id="UP001443914"/>
    </source>
</evidence>